<dbReference type="AlphaFoldDB" id="B6WPW8"/>
<dbReference type="Proteomes" id="UP000003676">
    <property type="component" value="Unassembled WGS sequence"/>
</dbReference>
<reference evidence="1 2" key="2">
    <citation type="submission" date="2008-10" db="EMBL/GenBank/DDBJ databases">
        <authorList>
            <person name="Fulton L."/>
            <person name="Clifton S."/>
            <person name="Fulton B."/>
            <person name="Xu J."/>
            <person name="Minx P."/>
            <person name="Pepin K.H."/>
            <person name="Johnson M."/>
            <person name="Bhonagiri V."/>
            <person name="Nash W.E."/>
            <person name="Mardis E.R."/>
            <person name="Wilson R.K."/>
        </authorList>
    </citation>
    <scope>NUCLEOTIDE SEQUENCE [LARGE SCALE GENOMIC DNA]</scope>
    <source>
        <strain evidence="1 2">ATCC 29098</strain>
    </source>
</reference>
<dbReference type="HOGENOM" id="CLU_3152070_0_0_7"/>
<accession>B6WPW8</accession>
<organism evidence="1 2">
    <name type="scientific">Desulfovibrio piger ATCC 29098</name>
    <dbReference type="NCBI Taxonomy" id="411464"/>
    <lineage>
        <taxon>Bacteria</taxon>
        <taxon>Pseudomonadati</taxon>
        <taxon>Thermodesulfobacteriota</taxon>
        <taxon>Desulfovibrionia</taxon>
        <taxon>Desulfovibrionales</taxon>
        <taxon>Desulfovibrionaceae</taxon>
        <taxon>Desulfovibrio</taxon>
    </lineage>
</organism>
<gene>
    <name evidence="1" type="ORF">DESPIG_00087</name>
</gene>
<evidence type="ECO:0000313" key="1">
    <source>
        <dbReference type="EMBL" id="EEB34968.1"/>
    </source>
</evidence>
<proteinExistence type="predicted"/>
<protein>
    <submittedName>
        <fullName evidence="1">Uncharacterized protein</fullName>
    </submittedName>
</protein>
<name>B6WPW8_9BACT</name>
<evidence type="ECO:0000313" key="2">
    <source>
        <dbReference type="Proteomes" id="UP000003676"/>
    </source>
</evidence>
<reference evidence="1 2" key="1">
    <citation type="submission" date="2008-10" db="EMBL/GenBank/DDBJ databases">
        <title>Draft genome sequence of Desulvovibrio piger (ATCC 29098).</title>
        <authorList>
            <person name="Sudarsanam P."/>
            <person name="Ley R."/>
            <person name="Guruge J."/>
            <person name="Turnbaugh P.J."/>
            <person name="Mahowald M."/>
            <person name="Liep D."/>
            <person name="Gordon J."/>
        </authorList>
    </citation>
    <scope>NUCLEOTIDE SEQUENCE [LARGE SCALE GENOMIC DNA]</scope>
    <source>
        <strain evidence="1 2">ATCC 29098</strain>
    </source>
</reference>
<comment type="caution">
    <text evidence="1">The sequence shown here is derived from an EMBL/GenBank/DDBJ whole genome shotgun (WGS) entry which is preliminary data.</text>
</comment>
<dbReference type="EMBL" id="ABXU01000003">
    <property type="protein sequence ID" value="EEB34968.1"/>
    <property type="molecule type" value="Genomic_DNA"/>
</dbReference>
<sequence length="48" mass="5674">MPGHDLSPPGLRRGTIPAFYRKMQEMQRWHADSQNTPTWLCFLVYIII</sequence>